<feature type="compositionally biased region" description="Pro residues" evidence="2">
    <location>
        <begin position="813"/>
        <end position="826"/>
    </location>
</feature>
<keyword evidence="1" id="KW-0175">Coiled coil</keyword>
<evidence type="ECO:0000313" key="4">
    <source>
        <dbReference type="Proteomes" id="UP001519460"/>
    </source>
</evidence>
<keyword evidence="4" id="KW-1185">Reference proteome</keyword>
<feature type="compositionally biased region" description="Basic and acidic residues" evidence="2">
    <location>
        <begin position="60"/>
        <end position="78"/>
    </location>
</feature>
<feature type="compositionally biased region" description="Basic and acidic residues" evidence="2">
    <location>
        <begin position="130"/>
        <end position="142"/>
    </location>
</feature>
<feature type="coiled-coil region" evidence="1">
    <location>
        <begin position="657"/>
        <end position="698"/>
    </location>
</feature>
<comment type="caution">
    <text evidence="3">The sequence shown here is derived from an EMBL/GenBank/DDBJ whole genome shotgun (WGS) entry which is preliminary data.</text>
</comment>
<feature type="coiled-coil region" evidence="1">
    <location>
        <begin position="774"/>
        <end position="808"/>
    </location>
</feature>
<feature type="region of interest" description="Disordered" evidence="2">
    <location>
        <begin position="205"/>
        <end position="264"/>
    </location>
</feature>
<feature type="compositionally biased region" description="Pro residues" evidence="2">
    <location>
        <begin position="495"/>
        <end position="510"/>
    </location>
</feature>
<feature type="compositionally biased region" description="Basic residues" evidence="2">
    <location>
        <begin position="223"/>
        <end position="234"/>
    </location>
</feature>
<dbReference type="AlphaFoldDB" id="A0ABD0J1P3"/>
<feature type="compositionally biased region" description="Basic and acidic residues" evidence="2">
    <location>
        <begin position="461"/>
        <end position="477"/>
    </location>
</feature>
<feature type="compositionally biased region" description="Basic residues" evidence="2">
    <location>
        <begin position="87"/>
        <end position="98"/>
    </location>
</feature>
<evidence type="ECO:0000313" key="3">
    <source>
        <dbReference type="EMBL" id="KAK7449159.1"/>
    </source>
</evidence>
<dbReference type="EMBL" id="JACVVK020000753">
    <property type="protein sequence ID" value="KAK7449159.1"/>
    <property type="molecule type" value="Genomic_DNA"/>
</dbReference>
<protein>
    <submittedName>
        <fullName evidence="3">Uncharacterized protein</fullName>
    </submittedName>
</protein>
<proteinExistence type="predicted"/>
<feature type="region of interest" description="Disordered" evidence="2">
    <location>
        <begin position="308"/>
        <end position="331"/>
    </location>
</feature>
<sequence>MSRTSSDDHLEEDYVILADTVVTDALNSISFESSPHPQAPPPSPPILPPPPLPLKRRDKSRQIIDKEQGSTTVRHSDQPHQCNHQHNDKHRSRRHANRSHSGGHFVTENQQEKAKERQHGRHRKRTPGHRLSEGERSPHSVELEDFLDDEGESADAPGDFHSAKDVVPKSSSNPFIHAARDTKLHYVSQEDLDPIGEDLDGRTNNIQSHSEGCQATRQDYSRHQPHTPARKIQAKRAYSDSRLGAKEGSRSPSRLLQGQDKGDETFCEGLNAGSMIFDPDPRGPSTTVIHINNMSEYQMHIFPEETTEELQREDDPGADRSVDVSGDGMDQENSMSAMSIVSELVGGLDSQIRTLCRNLEVLLLSRGSGSPGGEGEKETVTNVKACGDSTCLGDVDEPERFYDCFSTDGETRNEYLDCLVKHTSDLPTGSERRYRQDGPGTAHTASKPRHAPLIPAPGIPPERESTRRTEDQSRDWLEIAGGGGESTHPRHSPVRQPPAPRPPPRPPKNLPPLSQEQPTGPLERSRTLTYKSGSDGESVGVAGQYKPQCSKQETAKPGHVQSMLTLPPRAKAREAFNVIEICTESSSSSDSVVEKACGAAKDSADAEGGGSVRWGRAGGGLHKLMSRELSQVFDQSDVLRTMWNNHKTQLCDLLATREREAARAERLEQALGRARNLVTSLRRQRRDLHRYLEQKEEEWASVLRCHRNEAAFLRRKVLTGLEEKKNPHSVIPRYCLSADPKRDGKFAAVLDSLLSLHIDREQFLALDLAKQNKIHELKLLAVRQQLALEELKERNSDLNHALSSLLQCLPGPSAAPPHQPRAPCSPHPRATTTSTTVSSGCVLGPRGPGLADMLYCDRSIFLPRHPTSPDLAAVTVFSVGGEQSPISSPVEEVFDASRQRCYADGDNFNHHGDGAVSESNMSTLAEELLRELTLYGPGNPDFTLADSN</sequence>
<name>A0ABD0J1P3_9CAEN</name>
<feature type="compositionally biased region" description="Basic and acidic residues" evidence="2">
    <location>
        <begin position="237"/>
        <end position="249"/>
    </location>
</feature>
<feature type="compositionally biased region" description="Basic residues" evidence="2">
    <location>
        <begin position="118"/>
        <end position="128"/>
    </location>
</feature>
<feature type="compositionally biased region" description="Pro residues" evidence="2">
    <location>
        <begin position="37"/>
        <end position="53"/>
    </location>
</feature>
<feature type="region of interest" description="Disordered" evidence="2">
    <location>
        <begin position="424"/>
        <end position="542"/>
    </location>
</feature>
<dbReference type="Proteomes" id="UP001519460">
    <property type="component" value="Unassembled WGS sequence"/>
</dbReference>
<feature type="region of interest" description="Disordered" evidence="2">
    <location>
        <begin position="148"/>
        <end position="167"/>
    </location>
</feature>
<feature type="compositionally biased region" description="Basic and acidic residues" evidence="2">
    <location>
        <begin position="424"/>
        <end position="436"/>
    </location>
</feature>
<evidence type="ECO:0000256" key="1">
    <source>
        <dbReference type="SAM" id="Coils"/>
    </source>
</evidence>
<organism evidence="3 4">
    <name type="scientific">Batillaria attramentaria</name>
    <dbReference type="NCBI Taxonomy" id="370345"/>
    <lineage>
        <taxon>Eukaryota</taxon>
        <taxon>Metazoa</taxon>
        <taxon>Spiralia</taxon>
        <taxon>Lophotrochozoa</taxon>
        <taxon>Mollusca</taxon>
        <taxon>Gastropoda</taxon>
        <taxon>Caenogastropoda</taxon>
        <taxon>Sorbeoconcha</taxon>
        <taxon>Cerithioidea</taxon>
        <taxon>Batillariidae</taxon>
        <taxon>Batillaria</taxon>
    </lineage>
</organism>
<feature type="region of interest" description="Disordered" evidence="2">
    <location>
        <begin position="28"/>
        <end position="142"/>
    </location>
</feature>
<feature type="compositionally biased region" description="Polar residues" evidence="2">
    <location>
        <begin position="205"/>
        <end position="218"/>
    </location>
</feature>
<gene>
    <name evidence="3" type="ORF">BaRGS_00040048</name>
</gene>
<feature type="compositionally biased region" description="Basic and acidic residues" evidence="2">
    <location>
        <begin position="309"/>
        <end position="322"/>
    </location>
</feature>
<reference evidence="3 4" key="1">
    <citation type="journal article" date="2023" name="Sci. Data">
        <title>Genome assembly of the Korean intertidal mud-creeper Batillaria attramentaria.</title>
        <authorList>
            <person name="Patra A.K."/>
            <person name="Ho P.T."/>
            <person name="Jun S."/>
            <person name="Lee S.J."/>
            <person name="Kim Y."/>
            <person name="Won Y.J."/>
        </authorList>
    </citation>
    <scope>NUCLEOTIDE SEQUENCE [LARGE SCALE GENOMIC DNA]</scope>
    <source>
        <strain evidence="3">Wonlab-2016</strain>
    </source>
</reference>
<evidence type="ECO:0000256" key="2">
    <source>
        <dbReference type="SAM" id="MobiDB-lite"/>
    </source>
</evidence>
<feature type="region of interest" description="Disordered" evidence="2">
    <location>
        <begin position="812"/>
        <end position="839"/>
    </location>
</feature>
<accession>A0ABD0J1P3</accession>